<organism evidence="1 2">
    <name type="scientific">Sulfurospirillum multivorans (strain DM 12446 / JCM 15788 / NBRC 109480)</name>
    <dbReference type="NCBI Taxonomy" id="1150621"/>
    <lineage>
        <taxon>Bacteria</taxon>
        <taxon>Pseudomonadati</taxon>
        <taxon>Campylobacterota</taxon>
        <taxon>Epsilonproteobacteria</taxon>
        <taxon>Campylobacterales</taxon>
        <taxon>Sulfurospirillaceae</taxon>
        <taxon>Sulfurospirillum</taxon>
    </lineage>
</organism>
<protein>
    <submittedName>
        <fullName evidence="1">Uncharacterized protein</fullName>
    </submittedName>
</protein>
<evidence type="ECO:0000313" key="1">
    <source>
        <dbReference type="EMBL" id="AHJ13123.1"/>
    </source>
</evidence>
<evidence type="ECO:0000313" key="2">
    <source>
        <dbReference type="Proteomes" id="UP000019322"/>
    </source>
</evidence>
<name>A0AA86APB2_SULMK</name>
<reference evidence="1 2" key="1">
    <citation type="journal article" date="2014" name="Environ. Microbiol.">
        <title>Insights into organohalide respiration and the versatile catabolism of Sulfurospirillum multivorans gained from comparative genomics and physiological studies.</title>
        <authorList>
            <person name="Goris T."/>
            <person name="Schubert T."/>
            <person name="Gadkari J."/>
            <person name="Wubet T."/>
            <person name="Tarkka M."/>
            <person name="Buscot F."/>
            <person name="Adrian L."/>
            <person name="Diekert G."/>
        </authorList>
    </citation>
    <scope>NUCLEOTIDE SEQUENCE [LARGE SCALE GENOMIC DNA]</scope>
    <source>
        <strain evidence="2">DM 12446 / JCM 15788 / NBRC 109480</strain>
    </source>
</reference>
<dbReference type="KEGG" id="smul:SMUL_1868"/>
<gene>
    <name evidence="1" type="ORF">SMUL_1868</name>
</gene>
<sequence>MVHIGYCSKINCQKLSSVTRQERLNFSQITTLFSLCQSCNQVANALHVKNTFSHVENEFARQFVLEFEKMSLFKSHLVDFQNSVRIENDLTCNEIREFEEQVKRGVLSGKITILSRDLL</sequence>
<proteinExistence type="predicted"/>
<dbReference type="Proteomes" id="UP000019322">
    <property type="component" value="Chromosome"/>
</dbReference>
<dbReference type="EMBL" id="CP007201">
    <property type="protein sequence ID" value="AHJ13123.1"/>
    <property type="molecule type" value="Genomic_DNA"/>
</dbReference>
<dbReference type="AlphaFoldDB" id="A0AA86APB2"/>
<dbReference type="RefSeq" id="WP_025344996.1">
    <property type="nucleotide sequence ID" value="NZ_CP007201.1"/>
</dbReference>
<accession>A0AA86APB2</accession>